<dbReference type="EC" id="2.7.7.65" evidence="1"/>
<dbReference type="PaxDb" id="123214-PERMA_1767"/>
<protein>
    <recommendedName>
        <fullName evidence="1">diguanylate cyclase</fullName>
        <ecNumber evidence="1">2.7.7.65</ecNumber>
    </recommendedName>
</protein>
<evidence type="ECO:0000256" key="1">
    <source>
        <dbReference type="ARBA" id="ARBA00012528"/>
    </source>
</evidence>
<dbReference type="OrthoDB" id="9759607at2"/>
<keyword evidence="6" id="KW-1185">Reference proteome</keyword>
<dbReference type="PANTHER" id="PTHR45138:SF9">
    <property type="entry name" value="DIGUANYLATE CYCLASE DGCM-RELATED"/>
    <property type="match status" value="1"/>
</dbReference>
<dbReference type="GO" id="GO:0043709">
    <property type="term" value="P:cell adhesion involved in single-species biofilm formation"/>
    <property type="evidence" value="ECO:0007669"/>
    <property type="project" value="TreeGrafter"/>
</dbReference>
<name>C0QS84_PERMH</name>
<keyword evidence="3" id="KW-0472">Membrane</keyword>
<evidence type="ECO:0000259" key="4">
    <source>
        <dbReference type="PROSITE" id="PS50887"/>
    </source>
</evidence>
<dbReference type="STRING" id="123214.PERMA_1767"/>
<dbReference type="RefSeq" id="WP_012676533.1">
    <property type="nucleotide sequence ID" value="NC_012440.1"/>
</dbReference>
<dbReference type="InterPro" id="IPR043128">
    <property type="entry name" value="Rev_trsase/Diguanyl_cyclase"/>
</dbReference>
<dbReference type="PROSITE" id="PS50887">
    <property type="entry name" value="GGDEF"/>
    <property type="match status" value="1"/>
</dbReference>
<accession>C0QS84</accession>
<keyword evidence="3" id="KW-1133">Transmembrane helix</keyword>
<feature type="transmembrane region" description="Helical" evidence="3">
    <location>
        <begin position="98"/>
        <end position="117"/>
    </location>
</feature>
<dbReference type="HOGENOM" id="CLU_000445_11_2_0"/>
<evidence type="ECO:0000313" key="5">
    <source>
        <dbReference type="EMBL" id="ACO04295.1"/>
    </source>
</evidence>
<dbReference type="PANTHER" id="PTHR45138">
    <property type="entry name" value="REGULATORY COMPONENTS OF SENSORY TRANSDUCTION SYSTEM"/>
    <property type="match status" value="1"/>
</dbReference>
<reference evidence="5 6" key="1">
    <citation type="journal article" date="2009" name="J. Bacteriol.">
        <title>Complete and draft genome sequences of six members of the Aquificales.</title>
        <authorList>
            <person name="Reysenbach A.L."/>
            <person name="Hamamura N."/>
            <person name="Podar M."/>
            <person name="Griffiths E."/>
            <person name="Ferreira S."/>
            <person name="Hochstein R."/>
            <person name="Heidelberg J."/>
            <person name="Johnson J."/>
            <person name="Mead D."/>
            <person name="Pohorille A."/>
            <person name="Sarmiento M."/>
            <person name="Schweighofer K."/>
            <person name="Seshadri R."/>
            <person name="Voytek M.A."/>
        </authorList>
    </citation>
    <scope>NUCLEOTIDE SEQUENCE [LARGE SCALE GENOMIC DNA]</scope>
    <source>
        <strain evidence="6">DSM 14350 / EX-H1</strain>
    </source>
</reference>
<feature type="transmembrane region" description="Helical" evidence="3">
    <location>
        <begin position="178"/>
        <end position="200"/>
    </location>
</feature>
<dbReference type="Pfam" id="PF00990">
    <property type="entry name" value="GGDEF"/>
    <property type="match status" value="1"/>
</dbReference>
<comment type="catalytic activity">
    <reaction evidence="2">
        <text>2 GTP = 3',3'-c-di-GMP + 2 diphosphate</text>
        <dbReference type="Rhea" id="RHEA:24898"/>
        <dbReference type="ChEBI" id="CHEBI:33019"/>
        <dbReference type="ChEBI" id="CHEBI:37565"/>
        <dbReference type="ChEBI" id="CHEBI:58805"/>
        <dbReference type="EC" id="2.7.7.65"/>
    </reaction>
</comment>
<dbReference type="GO" id="GO:1902201">
    <property type="term" value="P:negative regulation of bacterial-type flagellum-dependent cell motility"/>
    <property type="evidence" value="ECO:0007669"/>
    <property type="project" value="TreeGrafter"/>
</dbReference>
<evidence type="ECO:0000313" key="6">
    <source>
        <dbReference type="Proteomes" id="UP000001366"/>
    </source>
</evidence>
<keyword evidence="3" id="KW-0812">Transmembrane</keyword>
<evidence type="ECO:0000256" key="3">
    <source>
        <dbReference type="SAM" id="Phobius"/>
    </source>
</evidence>
<dbReference type="eggNOG" id="COG3706">
    <property type="taxonomic scope" value="Bacteria"/>
</dbReference>
<feature type="domain" description="GGDEF" evidence="4">
    <location>
        <begin position="290"/>
        <end position="427"/>
    </location>
</feature>
<dbReference type="GO" id="GO:0052621">
    <property type="term" value="F:diguanylate cyclase activity"/>
    <property type="evidence" value="ECO:0007669"/>
    <property type="project" value="UniProtKB-EC"/>
</dbReference>
<sequence length="427" mass="49863">MFFKKSKECINEFLGYRGTEDLFFTENNESIKDISREDIEREFRNLSFLYFSRKIEQIFKDYFLKVKINQIRFALAFGLFLYSIFAVLDYLLFPQVMYDLWVVRAFVVSIGLSALAYSYVSKNKTFLEFFVSVVIFIGGMGILLMIILIDFYEEKAHIYYAGLLLVVFFAYTFSSIRLLYAVVPSISVVIAYLIADITYIKTEKFILINNSFFLVSANVMGIFAGYMLEYFFRKNFLQSFLIFLDKKKTEYLNRKLYEMTITDELTKVANRRFFQEAVEKELKRAYRERYPVSLLIVDVDHFKEYNDSFGHTAGDRCLCSVAEILKKYRKRSYDLVARYGGDEFIVVLPKASEDYAMNVAQMIRSDVEDLCIKHIEPFNRVTVSIGVAVLNGKRIKGVTVKNLINTADKALYIAKKEGRNRVVKLDI</sequence>
<feature type="transmembrane region" description="Helical" evidence="3">
    <location>
        <begin position="129"/>
        <end position="151"/>
    </location>
</feature>
<proteinExistence type="predicted"/>
<feature type="transmembrane region" description="Helical" evidence="3">
    <location>
        <begin position="212"/>
        <end position="232"/>
    </location>
</feature>
<dbReference type="Gene3D" id="3.30.70.270">
    <property type="match status" value="1"/>
</dbReference>
<dbReference type="InterPro" id="IPR050469">
    <property type="entry name" value="Diguanylate_Cyclase"/>
</dbReference>
<dbReference type="Proteomes" id="UP000001366">
    <property type="component" value="Chromosome"/>
</dbReference>
<feature type="transmembrane region" description="Helical" evidence="3">
    <location>
        <begin position="157"/>
        <end position="173"/>
    </location>
</feature>
<dbReference type="SUPFAM" id="SSF55073">
    <property type="entry name" value="Nucleotide cyclase"/>
    <property type="match status" value="1"/>
</dbReference>
<gene>
    <name evidence="5" type="ordered locus">PERMA_1767</name>
</gene>
<dbReference type="KEGG" id="pmx:PERMA_1767"/>
<dbReference type="InterPro" id="IPR029787">
    <property type="entry name" value="Nucleotide_cyclase"/>
</dbReference>
<dbReference type="SMART" id="SM00267">
    <property type="entry name" value="GGDEF"/>
    <property type="match status" value="1"/>
</dbReference>
<dbReference type="GO" id="GO:0005886">
    <property type="term" value="C:plasma membrane"/>
    <property type="evidence" value="ECO:0007669"/>
    <property type="project" value="TreeGrafter"/>
</dbReference>
<organism evidence="5 6">
    <name type="scientific">Persephonella marina (strain DSM 14350 / EX-H1)</name>
    <dbReference type="NCBI Taxonomy" id="123214"/>
    <lineage>
        <taxon>Bacteria</taxon>
        <taxon>Pseudomonadati</taxon>
        <taxon>Aquificota</taxon>
        <taxon>Aquificia</taxon>
        <taxon>Aquificales</taxon>
        <taxon>Hydrogenothermaceae</taxon>
        <taxon>Persephonella</taxon>
    </lineage>
</organism>
<dbReference type="FunFam" id="3.30.70.270:FF:000001">
    <property type="entry name" value="Diguanylate cyclase domain protein"/>
    <property type="match status" value="1"/>
</dbReference>
<evidence type="ECO:0000256" key="2">
    <source>
        <dbReference type="ARBA" id="ARBA00034247"/>
    </source>
</evidence>
<dbReference type="NCBIfam" id="TIGR00254">
    <property type="entry name" value="GGDEF"/>
    <property type="match status" value="1"/>
</dbReference>
<dbReference type="EMBL" id="CP001230">
    <property type="protein sequence ID" value="ACO04295.1"/>
    <property type="molecule type" value="Genomic_DNA"/>
</dbReference>
<dbReference type="CDD" id="cd01949">
    <property type="entry name" value="GGDEF"/>
    <property type="match status" value="1"/>
</dbReference>
<dbReference type="InterPro" id="IPR000160">
    <property type="entry name" value="GGDEF_dom"/>
</dbReference>
<dbReference type="AlphaFoldDB" id="C0QS84"/>
<feature type="transmembrane region" description="Helical" evidence="3">
    <location>
        <begin position="73"/>
        <end position="92"/>
    </location>
</feature>